<dbReference type="PROSITE" id="PS51375">
    <property type="entry name" value="PPR"/>
    <property type="match status" value="3"/>
</dbReference>
<keyword evidence="5" id="KW-1185">Reference proteome</keyword>
<dbReference type="Pfam" id="PF01535">
    <property type="entry name" value="PPR"/>
    <property type="match status" value="2"/>
</dbReference>
<feature type="repeat" description="PPR" evidence="2">
    <location>
        <begin position="282"/>
        <end position="316"/>
    </location>
</feature>
<dbReference type="InterPro" id="IPR046848">
    <property type="entry name" value="E_motif"/>
</dbReference>
<dbReference type="FunFam" id="1.25.40.10:FF:000184">
    <property type="entry name" value="Pentatricopeptide repeat-containing protein, chloroplastic"/>
    <property type="match status" value="1"/>
</dbReference>
<dbReference type="Pfam" id="PF13041">
    <property type="entry name" value="PPR_2"/>
    <property type="match status" value="3"/>
</dbReference>
<evidence type="ECO:0000313" key="4">
    <source>
        <dbReference type="EMBL" id="CAH1419887.1"/>
    </source>
</evidence>
<feature type="repeat" description="PPR" evidence="2">
    <location>
        <begin position="51"/>
        <end position="85"/>
    </location>
</feature>
<keyword evidence="1" id="KW-0677">Repeat</keyword>
<evidence type="ECO:0000313" key="5">
    <source>
        <dbReference type="Proteomes" id="UP001157418"/>
    </source>
</evidence>
<feature type="region of interest" description="Disordered" evidence="3">
    <location>
        <begin position="553"/>
        <end position="581"/>
    </location>
</feature>
<dbReference type="PANTHER" id="PTHR47926:SF350">
    <property type="entry name" value="(WILD MALAYSIAN BANANA) HYPOTHETICAL PROTEIN"/>
    <property type="match status" value="1"/>
</dbReference>
<name>A0AAU9LZX2_9ASTR</name>
<sequence length="604" mass="68067">MDQLKQIHAQTITTGLARFTYITSKLLAFSAMSDIDYAHTILNQTNTHTPTIFDYNSMILGYSKTSKQEMGILLYTQMRNNRIKPNARTFPVLIKTCDCISSLLQVHGQIVKLGNVCDVYVTSSLIYMYSNFKSVELAIQVFEESSYKNVVCCTSLITGCFNNGLVDKACKVFDEMPERNDVSYSAMISGLVRNELFNKAFDLFLHLKHSGLVNPNRSLLLTILTACGTIGALEIGQNIHHQLVEESFTFDLEIDTALLDFYAKCGDIEKAEDIFIKMPYKDVATWSSMIMGLATNGRNELAIKLFEEMTHKGPVPNDITFIAVLVACNHKSLVTKAWCLIGKMFKVFGIQPGIEHYGCMVDVLARSGQLKGAEILINLMPMEPDEAIWGSFLHGCLRHSEICLGERVGKRLIELDPNHSGRYVGLANMYADIGRWENVIRLRNMMVERKVDNTPSWSFIEVDGVVHKFFVHDPFHPRANDLSEVLQVVNKRRRRSYEFGGSVSDFEKEKECGLCELVIEIRRGRTFNRLWRVRELRFFSCFFGSSRSKKQTMVKGKIEDDGEGREGGEDGGEGGHAADGGGGRLHTCHGGCFVLRRDQVGYRP</sequence>
<dbReference type="PANTHER" id="PTHR47926">
    <property type="entry name" value="PENTATRICOPEPTIDE REPEAT-CONTAINING PROTEIN"/>
    <property type="match status" value="1"/>
</dbReference>
<evidence type="ECO:0000256" key="3">
    <source>
        <dbReference type="SAM" id="MobiDB-lite"/>
    </source>
</evidence>
<dbReference type="Gene3D" id="1.25.40.10">
    <property type="entry name" value="Tetratricopeptide repeat domain"/>
    <property type="match status" value="2"/>
</dbReference>
<dbReference type="Proteomes" id="UP001157418">
    <property type="component" value="Unassembled WGS sequence"/>
</dbReference>
<dbReference type="Pfam" id="PF20431">
    <property type="entry name" value="E_motif"/>
    <property type="match status" value="1"/>
</dbReference>
<dbReference type="NCBIfam" id="TIGR00756">
    <property type="entry name" value="PPR"/>
    <property type="match status" value="3"/>
</dbReference>
<dbReference type="GO" id="GO:0003723">
    <property type="term" value="F:RNA binding"/>
    <property type="evidence" value="ECO:0007669"/>
    <property type="project" value="InterPro"/>
</dbReference>
<dbReference type="EMBL" id="CAKMRJ010000622">
    <property type="protein sequence ID" value="CAH1419887.1"/>
    <property type="molecule type" value="Genomic_DNA"/>
</dbReference>
<dbReference type="SUPFAM" id="SSF48452">
    <property type="entry name" value="TPR-like"/>
    <property type="match status" value="1"/>
</dbReference>
<dbReference type="AlphaFoldDB" id="A0AAU9LZX2"/>
<dbReference type="InterPro" id="IPR002885">
    <property type="entry name" value="PPR_rpt"/>
</dbReference>
<feature type="repeat" description="PPR" evidence="2">
    <location>
        <begin position="149"/>
        <end position="183"/>
    </location>
</feature>
<organism evidence="4 5">
    <name type="scientific">Lactuca virosa</name>
    <dbReference type="NCBI Taxonomy" id="75947"/>
    <lineage>
        <taxon>Eukaryota</taxon>
        <taxon>Viridiplantae</taxon>
        <taxon>Streptophyta</taxon>
        <taxon>Embryophyta</taxon>
        <taxon>Tracheophyta</taxon>
        <taxon>Spermatophyta</taxon>
        <taxon>Magnoliopsida</taxon>
        <taxon>eudicotyledons</taxon>
        <taxon>Gunneridae</taxon>
        <taxon>Pentapetalae</taxon>
        <taxon>asterids</taxon>
        <taxon>campanulids</taxon>
        <taxon>Asterales</taxon>
        <taxon>Asteraceae</taxon>
        <taxon>Cichorioideae</taxon>
        <taxon>Cichorieae</taxon>
        <taxon>Lactucinae</taxon>
        <taxon>Lactuca</taxon>
    </lineage>
</organism>
<dbReference type="InterPro" id="IPR046960">
    <property type="entry name" value="PPR_At4g14850-like_plant"/>
</dbReference>
<accession>A0AAU9LZX2</accession>
<evidence type="ECO:0000256" key="2">
    <source>
        <dbReference type="PROSITE-ProRule" id="PRU00708"/>
    </source>
</evidence>
<dbReference type="InterPro" id="IPR011990">
    <property type="entry name" value="TPR-like_helical_dom_sf"/>
</dbReference>
<proteinExistence type="predicted"/>
<dbReference type="GO" id="GO:0009451">
    <property type="term" value="P:RNA modification"/>
    <property type="evidence" value="ECO:0007669"/>
    <property type="project" value="InterPro"/>
</dbReference>
<protein>
    <recommendedName>
        <fullName evidence="6">Pentatricopeptide repeat-containing protein</fullName>
    </recommendedName>
</protein>
<evidence type="ECO:0000256" key="1">
    <source>
        <dbReference type="ARBA" id="ARBA00022737"/>
    </source>
</evidence>
<comment type="caution">
    <text evidence="4">The sequence shown here is derived from an EMBL/GenBank/DDBJ whole genome shotgun (WGS) entry which is preliminary data.</text>
</comment>
<evidence type="ECO:0008006" key="6">
    <source>
        <dbReference type="Google" id="ProtNLM"/>
    </source>
</evidence>
<feature type="compositionally biased region" description="Basic and acidic residues" evidence="3">
    <location>
        <begin position="556"/>
        <end position="568"/>
    </location>
</feature>
<gene>
    <name evidence="4" type="ORF">LVIROSA_LOCUS7387</name>
</gene>
<reference evidence="4 5" key="1">
    <citation type="submission" date="2022-01" db="EMBL/GenBank/DDBJ databases">
        <authorList>
            <person name="Xiong W."/>
            <person name="Schranz E."/>
        </authorList>
    </citation>
    <scope>NUCLEOTIDE SEQUENCE [LARGE SCALE GENOMIC DNA]</scope>
</reference>